<dbReference type="InterPro" id="IPR008939">
    <property type="entry name" value="Lytic_TGlycosylase_superhlx_U"/>
</dbReference>
<dbReference type="AlphaFoldDB" id="A0A918XNC3"/>
<dbReference type="Pfam" id="PF01464">
    <property type="entry name" value="SLT"/>
    <property type="match status" value="1"/>
</dbReference>
<dbReference type="CDD" id="cd13401">
    <property type="entry name" value="Slt70-like"/>
    <property type="match status" value="1"/>
</dbReference>
<comment type="similarity">
    <text evidence="1">Belongs to the transglycosylase Slt family.</text>
</comment>
<comment type="similarity">
    <text evidence="2">Belongs to the virb1 family.</text>
</comment>
<feature type="domain" description="Transglycosylase SLT" evidence="5">
    <location>
        <begin position="420"/>
        <end position="527"/>
    </location>
</feature>
<sequence length="593" mass="66577">MARQLAANEPSRPSAETAFLAPGLRNLDPRAPTEPLPRVLSEADVRRYKDVFRLQDEGKLRAADRLIRAIEDRLLMGHVLAQRYLHPTAYRSSWRDLRGWLALYADHPDADRIHRLAMKRKPSGAPAPTAPTSGYLGGNGADHVVDVTLYVSPRQRSAAEKAAIRNLKRDLRRLVTRGRPSAALGRLSRKDARDLLDPVEFADQRGKIANGYFVMGKDEEALRLASASAQEAGKVVPWVHWTAGLAAWRLGQVETATGHFQALAMADRASRMLRAAGAYWASRGLLQQERPAEATRWLARAAQFPLTFYGLLGRRALGVEVPFDWSLPRVTVAKTTALAAHDGGRRAFALMQVGQAERAEKEWRKLFPRLDESLREPLMTIAARNDMPGLAIRLAGIIRVSTGRTYHAALFPLPSWMPQDGFEIDRALIYGIIRQESGFDTRARSARGARGLMQLMPKTANYVDEDDELDNRHELYVPELNLALGQRYIAHLLDLDRVEGDMFRLLAAYNAGPGNLGKWSKRVDYRDDPLLFIESIPSRETREYIEKVLANVWVYRFRLGQPVPSLDQVAAGDWPRYESADRSSGPVVRDARY</sequence>
<dbReference type="GO" id="GO:0004553">
    <property type="term" value="F:hydrolase activity, hydrolyzing O-glycosyl compounds"/>
    <property type="evidence" value="ECO:0007669"/>
    <property type="project" value="InterPro"/>
</dbReference>
<dbReference type="Gene3D" id="1.25.20.10">
    <property type="entry name" value="Bacterial muramidases"/>
    <property type="match status" value="1"/>
</dbReference>
<dbReference type="SUPFAM" id="SSF48435">
    <property type="entry name" value="Bacterial muramidases"/>
    <property type="match status" value="1"/>
</dbReference>
<evidence type="ECO:0000256" key="3">
    <source>
        <dbReference type="ARBA" id="ARBA00022729"/>
    </source>
</evidence>
<evidence type="ECO:0000256" key="1">
    <source>
        <dbReference type="ARBA" id="ARBA00007734"/>
    </source>
</evidence>
<dbReference type="SUPFAM" id="SSF53955">
    <property type="entry name" value="Lysozyme-like"/>
    <property type="match status" value="1"/>
</dbReference>
<organism evidence="6 7">
    <name type="scientific">Thalassobaculum fulvum</name>
    <dbReference type="NCBI Taxonomy" id="1633335"/>
    <lineage>
        <taxon>Bacteria</taxon>
        <taxon>Pseudomonadati</taxon>
        <taxon>Pseudomonadota</taxon>
        <taxon>Alphaproteobacteria</taxon>
        <taxon>Rhodospirillales</taxon>
        <taxon>Thalassobaculaceae</taxon>
        <taxon>Thalassobaculum</taxon>
    </lineage>
</organism>
<protein>
    <submittedName>
        <fullName evidence="6">Lytic transglycosylase</fullName>
    </submittedName>
</protein>
<dbReference type="EMBL" id="BMZS01000001">
    <property type="protein sequence ID" value="GHD39535.1"/>
    <property type="molecule type" value="Genomic_DNA"/>
</dbReference>
<reference evidence="6" key="1">
    <citation type="journal article" date="2014" name="Int. J. Syst. Evol. Microbiol.">
        <title>Complete genome sequence of Corynebacterium casei LMG S-19264T (=DSM 44701T), isolated from a smear-ripened cheese.</title>
        <authorList>
            <consortium name="US DOE Joint Genome Institute (JGI-PGF)"/>
            <person name="Walter F."/>
            <person name="Albersmeier A."/>
            <person name="Kalinowski J."/>
            <person name="Ruckert C."/>
        </authorList>
    </citation>
    <scope>NUCLEOTIDE SEQUENCE</scope>
    <source>
        <strain evidence="6">KCTC 42651</strain>
    </source>
</reference>
<reference evidence="6" key="2">
    <citation type="submission" date="2020-09" db="EMBL/GenBank/DDBJ databases">
        <authorList>
            <person name="Sun Q."/>
            <person name="Kim S."/>
        </authorList>
    </citation>
    <scope>NUCLEOTIDE SEQUENCE</scope>
    <source>
        <strain evidence="6">KCTC 42651</strain>
    </source>
</reference>
<evidence type="ECO:0000313" key="7">
    <source>
        <dbReference type="Proteomes" id="UP000630353"/>
    </source>
</evidence>
<dbReference type="InterPro" id="IPR008258">
    <property type="entry name" value="Transglycosylase_SLT_dom_1"/>
</dbReference>
<accession>A0A918XNC3</accession>
<feature type="region of interest" description="Disordered" evidence="4">
    <location>
        <begin position="1"/>
        <end position="20"/>
    </location>
</feature>
<dbReference type="PANTHER" id="PTHR37423">
    <property type="entry name" value="SOLUBLE LYTIC MUREIN TRANSGLYCOSYLASE-RELATED"/>
    <property type="match status" value="1"/>
</dbReference>
<dbReference type="Gene3D" id="1.10.530.10">
    <property type="match status" value="1"/>
</dbReference>
<comment type="caution">
    <text evidence="6">The sequence shown here is derived from an EMBL/GenBank/DDBJ whole genome shotgun (WGS) entry which is preliminary data.</text>
</comment>
<evidence type="ECO:0000256" key="2">
    <source>
        <dbReference type="ARBA" id="ARBA00009387"/>
    </source>
</evidence>
<gene>
    <name evidence="6" type="ORF">GCM10017083_01480</name>
</gene>
<dbReference type="PANTHER" id="PTHR37423:SF2">
    <property type="entry name" value="MEMBRANE-BOUND LYTIC MUREIN TRANSGLYCOSYLASE C"/>
    <property type="match status" value="1"/>
</dbReference>
<evidence type="ECO:0000256" key="4">
    <source>
        <dbReference type="SAM" id="MobiDB-lite"/>
    </source>
</evidence>
<dbReference type="GO" id="GO:0042597">
    <property type="term" value="C:periplasmic space"/>
    <property type="evidence" value="ECO:0007669"/>
    <property type="project" value="InterPro"/>
</dbReference>
<proteinExistence type="inferred from homology"/>
<dbReference type="RefSeq" id="WP_189986990.1">
    <property type="nucleotide sequence ID" value="NZ_BMZS01000001.1"/>
</dbReference>
<dbReference type="Proteomes" id="UP000630353">
    <property type="component" value="Unassembled WGS sequence"/>
</dbReference>
<keyword evidence="3" id="KW-0732">Signal</keyword>
<evidence type="ECO:0000259" key="5">
    <source>
        <dbReference type="Pfam" id="PF01464"/>
    </source>
</evidence>
<name>A0A918XNC3_9PROT</name>
<keyword evidence="7" id="KW-1185">Reference proteome</keyword>
<evidence type="ECO:0000313" key="6">
    <source>
        <dbReference type="EMBL" id="GHD39535.1"/>
    </source>
</evidence>
<dbReference type="InterPro" id="IPR023346">
    <property type="entry name" value="Lysozyme-like_dom_sf"/>
</dbReference>